<dbReference type="EMBL" id="VSRR010011855">
    <property type="protein sequence ID" value="MPC53750.1"/>
    <property type="molecule type" value="Genomic_DNA"/>
</dbReference>
<dbReference type="Proteomes" id="UP000324222">
    <property type="component" value="Unassembled WGS sequence"/>
</dbReference>
<evidence type="ECO:0000313" key="1">
    <source>
        <dbReference type="EMBL" id="MPC53750.1"/>
    </source>
</evidence>
<reference evidence="1 2" key="1">
    <citation type="submission" date="2019-05" db="EMBL/GenBank/DDBJ databases">
        <title>Another draft genome of Portunus trituberculatus and its Hox gene families provides insights of decapod evolution.</title>
        <authorList>
            <person name="Jeong J.-H."/>
            <person name="Song I."/>
            <person name="Kim S."/>
            <person name="Choi T."/>
            <person name="Kim D."/>
            <person name="Ryu S."/>
            <person name="Kim W."/>
        </authorList>
    </citation>
    <scope>NUCLEOTIDE SEQUENCE [LARGE SCALE GENOMIC DNA]</scope>
    <source>
        <tissue evidence="1">Muscle</tissue>
    </source>
</reference>
<dbReference type="AlphaFoldDB" id="A0A5B7G154"/>
<organism evidence="1 2">
    <name type="scientific">Portunus trituberculatus</name>
    <name type="common">Swimming crab</name>
    <name type="synonym">Neptunus trituberculatus</name>
    <dbReference type="NCBI Taxonomy" id="210409"/>
    <lineage>
        <taxon>Eukaryota</taxon>
        <taxon>Metazoa</taxon>
        <taxon>Ecdysozoa</taxon>
        <taxon>Arthropoda</taxon>
        <taxon>Crustacea</taxon>
        <taxon>Multicrustacea</taxon>
        <taxon>Malacostraca</taxon>
        <taxon>Eumalacostraca</taxon>
        <taxon>Eucarida</taxon>
        <taxon>Decapoda</taxon>
        <taxon>Pleocyemata</taxon>
        <taxon>Brachyura</taxon>
        <taxon>Eubrachyura</taxon>
        <taxon>Portunoidea</taxon>
        <taxon>Portunidae</taxon>
        <taxon>Portuninae</taxon>
        <taxon>Portunus</taxon>
    </lineage>
</organism>
<evidence type="ECO:0000313" key="2">
    <source>
        <dbReference type="Proteomes" id="UP000324222"/>
    </source>
</evidence>
<protein>
    <submittedName>
        <fullName evidence="1">Uncharacterized protein</fullName>
    </submittedName>
</protein>
<gene>
    <name evidence="1" type="ORF">E2C01_047649</name>
</gene>
<comment type="caution">
    <text evidence="1">The sequence shown here is derived from an EMBL/GenBank/DDBJ whole genome shotgun (WGS) entry which is preliminary data.</text>
</comment>
<keyword evidence="2" id="KW-1185">Reference proteome</keyword>
<name>A0A5B7G154_PORTR</name>
<sequence>MPTTHQPRGSNLGTGSLGIDHKYLDTHLNFFFVNFCNIRCLTSNFQSVEHHLSSAKLHLSLTETQLSQFGSYDHNLISVSCPISPISPQDPSKAEVPLACCLCQLRGPNEVLC</sequence>
<accession>A0A5B7G154</accession>
<proteinExistence type="predicted"/>